<dbReference type="EMBL" id="QYUJ01000006">
    <property type="protein sequence ID" value="RJF75223.1"/>
    <property type="molecule type" value="Genomic_DNA"/>
</dbReference>
<dbReference type="OrthoDB" id="152280at2"/>
<feature type="transmembrane region" description="Helical" evidence="7">
    <location>
        <begin position="201"/>
        <end position="226"/>
    </location>
</feature>
<dbReference type="PANTHER" id="PTHR30193">
    <property type="entry name" value="ABC TRANSPORTER PERMEASE PROTEIN"/>
    <property type="match status" value="1"/>
</dbReference>
<dbReference type="CDD" id="cd06261">
    <property type="entry name" value="TM_PBP2"/>
    <property type="match status" value="1"/>
</dbReference>
<dbReference type="InterPro" id="IPR035906">
    <property type="entry name" value="MetI-like_sf"/>
</dbReference>
<comment type="similarity">
    <text evidence="7">Belongs to the binding-protein-dependent transport system permease family.</text>
</comment>
<keyword evidence="3" id="KW-1003">Cell membrane</keyword>
<evidence type="ECO:0000259" key="8">
    <source>
        <dbReference type="PROSITE" id="PS50928"/>
    </source>
</evidence>
<name>A0A418VGH6_9DEIO</name>
<comment type="caution">
    <text evidence="9">The sequence shown here is derived from an EMBL/GenBank/DDBJ whole genome shotgun (WGS) entry which is preliminary data.</text>
</comment>
<dbReference type="Gene3D" id="1.10.3720.10">
    <property type="entry name" value="MetI-like"/>
    <property type="match status" value="1"/>
</dbReference>
<evidence type="ECO:0000256" key="3">
    <source>
        <dbReference type="ARBA" id="ARBA00022475"/>
    </source>
</evidence>
<feature type="domain" description="ABC transmembrane type-1" evidence="8">
    <location>
        <begin position="67"/>
        <end position="282"/>
    </location>
</feature>
<dbReference type="GO" id="GO:0055085">
    <property type="term" value="P:transmembrane transport"/>
    <property type="evidence" value="ECO:0007669"/>
    <property type="project" value="InterPro"/>
</dbReference>
<sequence length="294" mass="32059">MASGVLARREAREGMLLALPYLLGMLVFVLLPLLGVLYMSLTGWSLLDAPTFKGFANYAKLARDLEFRGSLSVTVLFTAGIVALNITAALLLASLLNVRLAGIAAFRSMVFSPVVMPIVAWSLIWKFLLQPQGPINTGLHGLGFREANLLLDPRTALGTLIVIEVLKAVGLNTVIFLSALQGVSPEQKEAARLDGASPWQIYRFITLPLISPTLFLVFLVTVIGALKVFTPIWVLTGGGPANATTTLIVQMFKQGFTFFEFGYASAIATVLFLAVLLLTVLQWQLRQRLVFYED</sequence>
<evidence type="ECO:0000256" key="6">
    <source>
        <dbReference type="ARBA" id="ARBA00023136"/>
    </source>
</evidence>
<dbReference type="SUPFAM" id="SSF161098">
    <property type="entry name" value="MetI-like"/>
    <property type="match status" value="1"/>
</dbReference>
<accession>A0A418VGH6</accession>
<dbReference type="Pfam" id="PF00528">
    <property type="entry name" value="BPD_transp_1"/>
    <property type="match status" value="1"/>
</dbReference>
<comment type="subcellular location">
    <subcellularLocation>
        <location evidence="1 7">Cell membrane</location>
        <topology evidence="1 7">Multi-pass membrane protein</topology>
    </subcellularLocation>
</comment>
<keyword evidence="10" id="KW-1185">Reference proteome</keyword>
<gene>
    <name evidence="9" type="ORF">D3875_01535</name>
</gene>
<keyword evidence="4 7" id="KW-0812">Transmembrane</keyword>
<keyword evidence="5 7" id="KW-1133">Transmembrane helix</keyword>
<evidence type="ECO:0000313" key="9">
    <source>
        <dbReference type="EMBL" id="RJF75223.1"/>
    </source>
</evidence>
<feature type="transmembrane region" description="Helical" evidence="7">
    <location>
        <begin position="261"/>
        <end position="281"/>
    </location>
</feature>
<dbReference type="AlphaFoldDB" id="A0A418VGH6"/>
<feature type="transmembrane region" description="Helical" evidence="7">
    <location>
        <begin position="104"/>
        <end position="124"/>
    </location>
</feature>
<protein>
    <submittedName>
        <fullName evidence="9">Sugar ABC transporter permease</fullName>
    </submittedName>
</protein>
<dbReference type="GO" id="GO:0005886">
    <property type="term" value="C:plasma membrane"/>
    <property type="evidence" value="ECO:0007669"/>
    <property type="project" value="UniProtKB-SubCell"/>
</dbReference>
<evidence type="ECO:0000256" key="7">
    <source>
        <dbReference type="RuleBase" id="RU363032"/>
    </source>
</evidence>
<proteinExistence type="inferred from homology"/>
<organism evidence="9 10">
    <name type="scientific">Deinococcus cavernae</name>
    <dbReference type="NCBI Taxonomy" id="2320857"/>
    <lineage>
        <taxon>Bacteria</taxon>
        <taxon>Thermotogati</taxon>
        <taxon>Deinococcota</taxon>
        <taxon>Deinococci</taxon>
        <taxon>Deinococcales</taxon>
        <taxon>Deinococcaceae</taxon>
        <taxon>Deinococcus</taxon>
    </lineage>
</organism>
<feature type="transmembrane region" description="Helical" evidence="7">
    <location>
        <begin position="156"/>
        <end position="180"/>
    </location>
</feature>
<evidence type="ECO:0000256" key="1">
    <source>
        <dbReference type="ARBA" id="ARBA00004651"/>
    </source>
</evidence>
<dbReference type="PROSITE" id="PS50928">
    <property type="entry name" value="ABC_TM1"/>
    <property type="match status" value="1"/>
</dbReference>
<dbReference type="InterPro" id="IPR000515">
    <property type="entry name" value="MetI-like"/>
</dbReference>
<dbReference type="RefSeq" id="WP_119760446.1">
    <property type="nucleotide sequence ID" value="NZ_QYUJ01000006.1"/>
</dbReference>
<feature type="transmembrane region" description="Helical" evidence="7">
    <location>
        <begin position="21"/>
        <end position="47"/>
    </location>
</feature>
<dbReference type="Proteomes" id="UP000286287">
    <property type="component" value="Unassembled WGS sequence"/>
</dbReference>
<evidence type="ECO:0000313" key="10">
    <source>
        <dbReference type="Proteomes" id="UP000286287"/>
    </source>
</evidence>
<evidence type="ECO:0000256" key="5">
    <source>
        <dbReference type="ARBA" id="ARBA00022989"/>
    </source>
</evidence>
<feature type="transmembrane region" description="Helical" evidence="7">
    <location>
        <begin position="67"/>
        <end position="92"/>
    </location>
</feature>
<evidence type="ECO:0000256" key="4">
    <source>
        <dbReference type="ARBA" id="ARBA00022692"/>
    </source>
</evidence>
<keyword evidence="6 7" id="KW-0472">Membrane</keyword>
<dbReference type="PANTHER" id="PTHR30193:SF41">
    <property type="entry name" value="DIACETYLCHITOBIOSE UPTAKE SYSTEM PERMEASE PROTEIN NGCF"/>
    <property type="match status" value="1"/>
</dbReference>
<keyword evidence="2 7" id="KW-0813">Transport</keyword>
<dbReference type="InterPro" id="IPR051393">
    <property type="entry name" value="ABC_transporter_permease"/>
</dbReference>
<reference evidence="9 10" key="1">
    <citation type="submission" date="2018-09" db="EMBL/GenBank/DDBJ databases">
        <authorList>
            <person name="Zhu H."/>
        </authorList>
    </citation>
    <scope>NUCLEOTIDE SEQUENCE [LARGE SCALE GENOMIC DNA]</scope>
    <source>
        <strain evidence="9 10">K2S05-167</strain>
    </source>
</reference>
<evidence type="ECO:0000256" key="2">
    <source>
        <dbReference type="ARBA" id="ARBA00022448"/>
    </source>
</evidence>